<sequence>MPMKARRRSHWLTPLSPVPRFAKNVRKQEEQRGNHDDSRNHTVIQWDESEFAPCLTRFR</sequence>
<dbReference type="EMBL" id="CBTK010000106">
    <property type="protein sequence ID" value="CDH44863.1"/>
    <property type="molecule type" value="Genomic_DNA"/>
</dbReference>
<accession>A0A7U7GAV0</accession>
<gene>
    <name evidence="1" type="ORF">BN874_1940007</name>
</gene>
<protein>
    <submittedName>
        <fullName evidence="1">Uncharacterized protein</fullName>
    </submittedName>
</protein>
<organism evidence="1 2">
    <name type="scientific">Candidatus Contendobacter odensis Run_B_J11</name>
    <dbReference type="NCBI Taxonomy" id="1400861"/>
    <lineage>
        <taxon>Bacteria</taxon>
        <taxon>Pseudomonadati</taxon>
        <taxon>Pseudomonadota</taxon>
        <taxon>Gammaproteobacteria</taxon>
        <taxon>Candidatus Competibacteraceae</taxon>
        <taxon>Candidatus Contendibacter</taxon>
    </lineage>
</organism>
<proteinExistence type="predicted"/>
<evidence type="ECO:0000313" key="2">
    <source>
        <dbReference type="Proteomes" id="UP000019184"/>
    </source>
</evidence>
<name>A0A7U7GAV0_9GAMM</name>
<keyword evidence="2" id="KW-1185">Reference proteome</keyword>
<dbReference type="AlphaFoldDB" id="A0A7U7GAV0"/>
<reference evidence="1 2" key="1">
    <citation type="journal article" date="2014" name="ISME J.">
        <title>Candidatus Competibacter-lineage genomes retrieved from metagenomes reveal functional metabolic diversity.</title>
        <authorList>
            <person name="McIlroy S.J."/>
            <person name="Albertsen M."/>
            <person name="Andresen E.K."/>
            <person name="Saunders A.M."/>
            <person name="Kristiansen R."/>
            <person name="Stokholm-Bjerregaard M."/>
            <person name="Nielsen K.L."/>
            <person name="Nielsen P.H."/>
        </authorList>
    </citation>
    <scope>NUCLEOTIDE SEQUENCE [LARGE SCALE GENOMIC DNA]</scope>
    <source>
        <strain evidence="1 2">Run_B_J11</strain>
    </source>
</reference>
<comment type="caution">
    <text evidence="1">The sequence shown here is derived from an EMBL/GenBank/DDBJ whole genome shotgun (WGS) entry which is preliminary data.</text>
</comment>
<dbReference type="Proteomes" id="UP000019184">
    <property type="component" value="Unassembled WGS sequence"/>
</dbReference>
<evidence type="ECO:0000313" key="1">
    <source>
        <dbReference type="EMBL" id="CDH44863.1"/>
    </source>
</evidence>